<dbReference type="Pfam" id="PF14833">
    <property type="entry name" value="NAD_binding_11"/>
    <property type="match status" value="1"/>
</dbReference>
<reference evidence="12 13" key="2">
    <citation type="submission" date="2016-05" db="EMBL/GenBank/DDBJ databases">
        <title>Lineage-specific infection strategies underlie the spectrum of fungal disease in amphibians.</title>
        <authorList>
            <person name="Cuomo C.A."/>
            <person name="Farrer R.A."/>
            <person name="James T."/>
            <person name="Longcore J."/>
            <person name="Birren B."/>
        </authorList>
    </citation>
    <scope>NUCLEOTIDE SEQUENCE [LARGE SCALE GENOMIC DNA]</scope>
    <source>
        <strain evidence="12 13">JEL423</strain>
    </source>
</reference>
<evidence type="ECO:0000256" key="5">
    <source>
        <dbReference type="ARBA" id="ARBA00023002"/>
    </source>
</evidence>
<evidence type="ECO:0000256" key="9">
    <source>
        <dbReference type="RuleBase" id="RU910714"/>
    </source>
</evidence>
<keyword evidence="5 9" id="KW-0560">Oxidoreductase</keyword>
<organism evidence="12 13">
    <name type="scientific">Batrachochytrium dendrobatidis (strain JEL423)</name>
    <dbReference type="NCBI Taxonomy" id="403673"/>
    <lineage>
        <taxon>Eukaryota</taxon>
        <taxon>Fungi</taxon>
        <taxon>Fungi incertae sedis</taxon>
        <taxon>Chytridiomycota</taxon>
        <taxon>Chytridiomycota incertae sedis</taxon>
        <taxon>Chytridiomycetes</taxon>
        <taxon>Rhizophydiales</taxon>
        <taxon>Rhizophydiales incertae sedis</taxon>
        <taxon>Batrachochytrium</taxon>
    </lineage>
</organism>
<evidence type="ECO:0000313" key="12">
    <source>
        <dbReference type="EMBL" id="OAJ38374.1"/>
    </source>
</evidence>
<feature type="domain" description="6-phosphogluconate dehydrogenase NADP-binding" evidence="10">
    <location>
        <begin position="29"/>
        <end position="196"/>
    </location>
</feature>
<evidence type="ECO:0000259" key="11">
    <source>
        <dbReference type="Pfam" id="PF14833"/>
    </source>
</evidence>
<dbReference type="Gene3D" id="1.10.1040.10">
    <property type="entry name" value="N-(1-d-carboxylethyl)-l-norvaline Dehydrogenase, domain 2"/>
    <property type="match status" value="1"/>
</dbReference>
<evidence type="ECO:0000256" key="1">
    <source>
        <dbReference type="ARBA" id="ARBA00005109"/>
    </source>
</evidence>
<reference evidence="12 13" key="1">
    <citation type="submission" date="2006-10" db="EMBL/GenBank/DDBJ databases">
        <title>The Genome Sequence of Batrachochytrium dendrobatidis JEL423.</title>
        <authorList>
            <consortium name="The Broad Institute Genome Sequencing Platform"/>
            <person name="Birren B."/>
            <person name="Lander E."/>
            <person name="Galagan J."/>
            <person name="Cuomo C."/>
            <person name="Devon K."/>
            <person name="Jaffe D."/>
            <person name="Butler J."/>
            <person name="Alvarez P."/>
            <person name="Gnerre S."/>
            <person name="Grabherr M."/>
            <person name="Kleber M."/>
            <person name="Mauceli E."/>
            <person name="Brockman W."/>
            <person name="Young S."/>
            <person name="LaButti K."/>
            <person name="Sykes S."/>
            <person name="DeCaprio D."/>
            <person name="Crawford M."/>
            <person name="Koehrsen M."/>
            <person name="Engels R."/>
            <person name="Montgomery P."/>
            <person name="Pearson M."/>
            <person name="Howarth C."/>
            <person name="Larson L."/>
            <person name="White J."/>
            <person name="O'Leary S."/>
            <person name="Kodira C."/>
            <person name="Zeng Q."/>
            <person name="Yandava C."/>
            <person name="Alvarado L."/>
            <person name="Longcore J."/>
            <person name="James T."/>
        </authorList>
    </citation>
    <scope>NUCLEOTIDE SEQUENCE [LARGE SCALE GENOMIC DNA]</scope>
    <source>
        <strain evidence="12 13">JEL423</strain>
    </source>
</reference>
<keyword evidence="6 9" id="KW-0520">NAD</keyword>
<dbReference type="PROSITE" id="PS00895">
    <property type="entry name" value="3_HYDROXYISOBUT_DH"/>
    <property type="match status" value="1"/>
</dbReference>
<dbReference type="FunFam" id="1.10.1040.10:FF:000006">
    <property type="entry name" value="3-hydroxyisobutyrate dehydrogenase"/>
    <property type="match status" value="1"/>
</dbReference>
<dbReference type="UniPathway" id="UPA00362"/>
<evidence type="ECO:0000256" key="6">
    <source>
        <dbReference type="ARBA" id="ARBA00023027"/>
    </source>
</evidence>
<dbReference type="GO" id="GO:0006574">
    <property type="term" value="P:L-valine catabolic process"/>
    <property type="evidence" value="ECO:0007669"/>
    <property type="project" value="UniProtKB-UniPathway"/>
</dbReference>
<evidence type="ECO:0000256" key="8">
    <source>
        <dbReference type="PIRSR" id="PIRSR000103-1"/>
    </source>
</evidence>
<dbReference type="InterPro" id="IPR013328">
    <property type="entry name" value="6PGD_dom2"/>
</dbReference>
<dbReference type="eggNOG" id="KOG0409">
    <property type="taxonomic scope" value="Eukaryota"/>
</dbReference>
<dbReference type="InterPro" id="IPR015815">
    <property type="entry name" value="HIBADH-related"/>
</dbReference>
<sequence length="334" mass="34969">MKFALLSASRLPAMARSFSSSAAASKAKSIGFIGLGMMGYPMATNILNKLAPESFTILDAMPATMTKFKAEHPMGSKVHIASTPKEVAERSQVIITMLPTANHVRTVFLGENGLSSGVQKGALLMDSSTIDPTTAKDLAKAFGSKGAIAMDTPVSGGTPGATNGTLTFMVGASTPEIFEQAKPFLDGMGKNIVNCGGNGNGQIAKICNNMMLGISMIGVAETMNLGIRMGMDPKMLAGILNTSTGRCWATDTYNPVPGVIPGVPSSKDYEGGFSLALITKDLGLASAVATESKSSIVMGAIAQQIYNQVLATPGFEKKDFSSVFKWLNDNVKRY</sequence>
<keyword evidence="4 9" id="KW-0101">Branched-chain amino acid catabolism</keyword>
<comment type="catalytic activity">
    <reaction evidence="7 9">
        <text>3-hydroxy-2-methylpropanoate + NAD(+) = 2-methyl-3-oxopropanoate + NADH + H(+)</text>
        <dbReference type="Rhea" id="RHEA:17681"/>
        <dbReference type="ChEBI" id="CHEBI:11805"/>
        <dbReference type="ChEBI" id="CHEBI:15378"/>
        <dbReference type="ChEBI" id="CHEBI:57540"/>
        <dbReference type="ChEBI" id="CHEBI:57700"/>
        <dbReference type="ChEBI" id="CHEBI:57945"/>
        <dbReference type="EC" id="1.1.1.31"/>
    </reaction>
</comment>
<dbReference type="SUPFAM" id="SSF48179">
    <property type="entry name" value="6-phosphogluconate dehydrogenase C-terminal domain-like"/>
    <property type="match status" value="1"/>
</dbReference>
<dbReference type="EC" id="1.1.1.31" evidence="3 9"/>
<comment type="pathway">
    <text evidence="1 9">Amino-acid degradation; L-valine degradation.</text>
</comment>
<dbReference type="GO" id="GO:0050661">
    <property type="term" value="F:NADP binding"/>
    <property type="evidence" value="ECO:0007669"/>
    <property type="project" value="InterPro"/>
</dbReference>
<gene>
    <name evidence="12" type="ORF">BDEG_22316</name>
</gene>
<dbReference type="PANTHER" id="PTHR22981:SF7">
    <property type="entry name" value="3-HYDROXYISOBUTYRATE DEHYDROGENASE, MITOCHONDRIAL"/>
    <property type="match status" value="1"/>
</dbReference>
<accession>A0A177WFB1</accession>
<evidence type="ECO:0000256" key="3">
    <source>
        <dbReference type="ARBA" id="ARBA00012991"/>
    </source>
</evidence>
<dbReference type="InterPro" id="IPR029154">
    <property type="entry name" value="HIBADH-like_NADP-bd"/>
</dbReference>
<dbReference type="Pfam" id="PF03446">
    <property type="entry name" value="NAD_binding_2"/>
    <property type="match status" value="1"/>
</dbReference>
<dbReference type="PIRSF" id="PIRSF000103">
    <property type="entry name" value="HIBADH"/>
    <property type="match status" value="1"/>
</dbReference>
<dbReference type="STRING" id="403673.A0A177WFB1"/>
<dbReference type="Proteomes" id="UP000077115">
    <property type="component" value="Unassembled WGS sequence"/>
</dbReference>
<dbReference type="NCBIfam" id="TIGR01692">
    <property type="entry name" value="HIBADH"/>
    <property type="match status" value="1"/>
</dbReference>
<dbReference type="GO" id="GO:0005739">
    <property type="term" value="C:mitochondrion"/>
    <property type="evidence" value="ECO:0007669"/>
    <property type="project" value="TreeGrafter"/>
</dbReference>
<dbReference type="GO" id="GO:0051287">
    <property type="term" value="F:NAD binding"/>
    <property type="evidence" value="ECO:0007669"/>
    <property type="project" value="InterPro"/>
</dbReference>
<dbReference type="InterPro" id="IPR011548">
    <property type="entry name" value="HIBADH"/>
</dbReference>
<evidence type="ECO:0000256" key="7">
    <source>
        <dbReference type="ARBA" id="ARBA00049197"/>
    </source>
</evidence>
<dbReference type="InterPro" id="IPR006115">
    <property type="entry name" value="6PGDH_NADP-bd"/>
</dbReference>
<dbReference type="EMBL" id="DS022301">
    <property type="protein sequence ID" value="OAJ38374.1"/>
    <property type="molecule type" value="Genomic_DNA"/>
</dbReference>
<feature type="domain" description="3-hydroxyisobutyrate dehydrogenase-like NAD-binding" evidence="11">
    <location>
        <begin position="199"/>
        <end position="326"/>
    </location>
</feature>
<protein>
    <recommendedName>
        <fullName evidence="3 9">3-hydroxyisobutyrate dehydrogenase</fullName>
        <shortName evidence="9">HIBADH</shortName>
        <ecNumber evidence="3 9">1.1.1.31</ecNumber>
    </recommendedName>
</protein>
<dbReference type="VEuPathDB" id="FungiDB:BDEG_22316"/>
<proteinExistence type="inferred from homology"/>
<dbReference type="SUPFAM" id="SSF51735">
    <property type="entry name" value="NAD(P)-binding Rossmann-fold domains"/>
    <property type="match status" value="1"/>
</dbReference>
<dbReference type="Gene3D" id="3.40.50.720">
    <property type="entry name" value="NAD(P)-binding Rossmann-like Domain"/>
    <property type="match status" value="1"/>
</dbReference>
<dbReference type="InterPro" id="IPR036291">
    <property type="entry name" value="NAD(P)-bd_dom_sf"/>
</dbReference>
<evidence type="ECO:0000256" key="2">
    <source>
        <dbReference type="ARBA" id="ARBA00006013"/>
    </source>
</evidence>
<evidence type="ECO:0000256" key="4">
    <source>
        <dbReference type="ARBA" id="ARBA00022456"/>
    </source>
</evidence>
<name>A0A177WFB1_BATDL</name>
<evidence type="ECO:0000259" key="10">
    <source>
        <dbReference type="Pfam" id="PF03446"/>
    </source>
</evidence>
<dbReference type="GO" id="GO:0008442">
    <property type="term" value="F:3-hydroxyisobutyrate dehydrogenase activity"/>
    <property type="evidence" value="ECO:0007669"/>
    <property type="project" value="UniProtKB-EC"/>
</dbReference>
<dbReference type="AlphaFoldDB" id="A0A177WFB1"/>
<comment type="similarity">
    <text evidence="2">Belongs to the HIBADH-related family. 3-hydroxyisobutyrate dehydrogenase subfamily.</text>
</comment>
<dbReference type="FunFam" id="3.40.50.720:FF:000071">
    <property type="entry name" value="2-hydroxy-3-oxopropionate reductase"/>
    <property type="match status" value="1"/>
</dbReference>
<dbReference type="InterPro" id="IPR008927">
    <property type="entry name" value="6-PGluconate_DH-like_C_sf"/>
</dbReference>
<dbReference type="InterPro" id="IPR002204">
    <property type="entry name" value="3-OH-isobutyrate_DH-rel_CS"/>
</dbReference>
<dbReference type="PANTHER" id="PTHR22981">
    <property type="entry name" value="3-HYDROXYISOBUTYRATE DEHYDROGENASE-RELATED"/>
    <property type="match status" value="1"/>
</dbReference>
<dbReference type="OrthoDB" id="435038at2759"/>
<evidence type="ECO:0000313" key="13">
    <source>
        <dbReference type="Proteomes" id="UP000077115"/>
    </source>
</evidence>
<feature type="active site" evidence="8">
    <location>
        <position position="205"/>
    </location>
</feature>